<feature type="compositionally biased region" description="Polar residues" evidence="2">
    <location>
        <begin position="545"/>
        <end position="555"/>
    </location>
</feature>
<feature type="chain" id="PRO_5045595289" description="ShKT domain-containing protein" evidence="3">
    <location>
        <begin position="19"/>
        <end position="803"/>
    </location>
</feature>
<organism evidence="5 6">
    <name type="scientific">Necator americanus</name>
    <name type="common">Human hookworm</name>
    <dbReference type="NCBI Taxonomy" id="51031"/>
    <lineage>
        <taxon>Eukaryota</taxon>
        <taxon>Metazoa</taxon>
        <taxon>Ecdysozoa</taxon>
        <taxon>Nematoda</taxon>
        <taxon>Chromadorea</taxon>
        <taxon>Rhabditida</taxon>
        <taxon>Rhabditina</taxon>
        <taxon>Rhabditomorpha</taxon>
        <taxon>Strongyloidea</taxon>
        <taxon>Ancylostomatidae</taxon>
        <taxon>Bunostominae</taxon>
        <taxon>Necator</taxon>
    </lineage>
</organism>
<evidence type="ECO:0000259" key="4">
    <source>
        <dbReference type="PROSITE" id="PS51670"/>
    </source>
</evidence>
<feature type="compositionally biased region" description="Low complexity" evidence="2">
    <location>
        <begin position="293"/>
        <end position="304"/>
    </location>
</feature>
<feature type="region of interest" description="Disordered" evidence="2">
    <location>
        <begin position="519"/>
        <end position="568"/>
    </location>
</feature>
<feature type="compositionally biased region" description="Polar residues" evidence="2">
    <location>
        <begin position="260"/>
        <end position="269"/>
    </location>
</feature>
<feature type="region of interest" description="Disordered" evidence="2">
    <location>
        <begin position="250"/>
        <end position="272"/>
    </location>
</feature>
<name>A0ABR1DRD4_NECAM</name>
<comment type="caution">
    <text evidence="1">Lacks conserved residue(s) required for the propagation of feature annotation.</text>
</comment>
<evidence type="ECO:0000256" key="3">
    <source>
        <dbReference type="SAM" id="SignalP"/>
    </source>
</evidence>
<dbReference type="PANTHER" id="PTHR21724:SF43">
    <property type="entry name" value="SHKT DOMAIN-CONTAINING PROTEIN"/>
    <property type="match status" value="1"/>
</dbReference>
<accession>A0ABR1DRD4</accession>
<comment type="caution">
    <text evidence="5">The sequence shown here is derived from an EMBL/GenBank/DDBJ whole genome shotgun (WGS) entry which is preliminary data.</text>
</comment>
<dbReference type="Proteomes" id="UP001303046">
    <property type="component" value="Unassembled WGS sequence"/>
</dbReference>
<evidence type="ECO:0000313" key="6">
    <source>
        <dbReference type="Proteomes" id="UP001303046"/>
    </source>
</evidence>
<evidence type="ECO:0000313" key="5">
    <source>
        <dbReference type="EMBL" id="KAK6752920.1"/>
    </source>
</evidence>
<dbReference type="PROSITE" id="PS51670">
    <property type="entry name" value="SHKT"/>
    <property type="match status" value="1"/>
</dbReference>
<dbReference type="PANTHER" id="PTHR21724">
    <property type="entry name" value="SHKT DOMAIN-CONTAINING PROTEIN"/>
    <property type="match status" value="1"/>
</dbReference>
<dbReference type="Pfam" id="PF01549">
    <property type="entry name" value="ShK"/>
    <property type="match status" value="6"/>
</dbReference>
<feature type="signal peptide" evidence="3">
    <location>
        <begin position="1"/>
        <end position="18"/>
    </location>
</feature>
<evidence type="ECO:0000256" key="1">
    <source>
        <dbReference type="PROSITE-ProRule" id="PRU01005"/>
    </source>
</evidence>
<dbReference type="Gene3D" id="1.10.10.1940">
    <property type="match status" value="2"/>
</dbReference>
<dbReference type="InterPro" id="IPR003582">
    <property type="entry name" value="ShKT_dom"/>
</dbReference>
<dbReference type="SMART" id="SM00254">
    <property type="entry name" value="ShKT"/>
    <property type="match status" value="6"/>
</dbReference>
<proteinExistence type="predicted"/>
<dbReference type="EMBL" id="JAVFWL010000004">
    <property type="protein sequence ID" value="KAK6752920.1"/>
    <property type="molecule type" value="Genomic_DNA"/>
</dbReference>
<reference evidence="5 6" key="1">
    <citation type="submission" date="2023-08" db="EMBL/GenBank/DDBJ databases">
        <title>A Necator americanus chromosomal reference genome.</title>
        <authorList>
            <person name="Ilik V."/>
            <person name="Petrzelkova K.J."/>
            <person name="Pardy F."/>
            <person name="Fuh T."/>
            <person name="Niatou-Singa F.S."/>
            <person name="Gouil Q."/>
            <person name="Baker L."/>
            <person name="Ritchie M.E."/>
            <person name="Jex A.R."/>
            <person name="Gazzola D."/>
            <person name="Li H."/>
            <person name="Toshio Fujiwara R."/>
            <person name="Zhan B."/>
            <person name="Aroian R.V."/>
            <person name="Pafco B."/>
            <person name="Schwarz E.M."/>
        </authorList>
    </citation>
    <scope>NUCLEOTIDE SEQUENCE [LARGE SCALE GENOMIC DNA]</scope>
    <source>
        <strain evidence="5 6">Aroian</strain>
        <tissue evidence="5">Whole animal</tissue>
    </source>
</reference>
<sequence>MYGLTWVLLVITNIGVSGRITDLNCTKKMGVLSMYAENAVNCKNRYSDSACLFLYTTAVREGEGFDRNPRCFQNPKTGQVDYDLVQMAVNSCPKTCGYCCKTPEFSCENKRNPRIDCTKVTKEHCRSQIWRPILMEDCPKVCGLCREFLLPIHAPFFDFYLTWFRLIFIASDSGCVDLAPGCGLDPDICKRPEMNAFVKISCRSTCRLCSMKSAPLSSALIEALLGILATNSGPASILSLLNDTHGKTPGNLTAHPVPRNLTTGSSPAPISSLDITRGKTPGNVTAHPFPRFPSTNSSPAPANPLLSGTHGKTPGNVTAHPILWNLTNDSSPAPISSLDITRGKTPGNVTAHPFPRFLSTNSSPAPISSLNITRGKKPGNVTAHPILWNLTKDSSPAPISSLDITHGKTPGNVTAHPFPRFLSTNSSPAPANPLLNGTHGKIPGNVTVHPILRNLTNDSRPAPLNVTCGKAPGNITVGPFTRNLTRDSRPAPVKALLNGTHGKTLGNVTAHPFPRILATESSPRFRNSFHHLDSKQSSREKRMQAEQNNKSNSRTASKPKGGGGGAAASRRPMLSLIWLLAVTMNIDVNGRITDLNCTRKIGRESVYTESAVNCENRFSESACLFMYTAAVREGESMDRNPKCFQHPRTRQVDFDLVQMAVDSCPKTCGYCCKTPEFSCENRKNPRINCTKVTKVHCRSQLWRRILAEDCPNVCGFCGESGCIDLAPGCAVDPNLCKRSEMDTFVKINCRRTCGLCSKRTITFDPALIEALLNATNGMMPGSAAADLLAGILTTNSSTTMIKQ</sequence>
<gene>
    <name evidence="5" type="primary">Necator_chrIV.g17287</name>
    <name evidence="5" type="ORF">RB195_003989</name>
</gene>
<feature type="compositionally biased region" description="Basic and acidic residues" evidence="2">
    <location>
        <begin position="530"/>
        <end position="544"/>
    </location>
</feature>
<feature type="region of interest" description="Disordered" evidence="2">
    <location>
        <begin position="289"/>
        <end position="313"/>
    </location>
</feature>
<feature type="domain" description="ShKT" evidence="4">
    <location>
        <begin position="107"/>
        <end position="145"/>
    </location>
</feature>
<keyword evidence="6" id="KW-1185">Reference proteome</keyword>
<evidence type="ECO:0000256" key="2">
    <source>
        <dbReference type="SAM" id="MobiDB-lite"/>
    </source>
</evidence>
<protein>
    <recommendedName>
        <fullName evidence="4">ShKT domain-containing protein</fullName>
    </recommendedName>
</protein>
<keyword evidence="3" id="KW-0732">Signal</keyword>